<dbReference type="Gene3D" id="1.10.760.10">
    <property type="entry name" value="Cytochrome c-like domain"/>
    <property type="match status" value="1"/>
</dbReference>
<keyword evidence="2 6" id="KW-0349">Heme</keyword>
<keyword evidence="1" id="KW-0813">Transport</keyword>
<reference evidence="9 10" key="1">
    <citation type="submission" date="2016-10" db="EMBL/GenBank/DDBJ databases">
        <authorList>
            <person name="Varghese N."/>
            <person name="Submissions S."/>
        </authorList>
    </citation>
    <scope>NUCLEOTIDE SEQUENCE [LARGE SCALE GENOMIC DNA]</scope>
    <source>
        <strain evidence="9 10">BS2775</strain>
    </source>
</reference>
<keyword evidence="10" id="KW-1185">Reference proteome</keyword>
<evidence type="ECO:0000259" key="8">
    <source>
        <dbReference type="PROSITE" id="PS51007"/>
    </source>
</evidence>
<dbReference type="InterPro" id="IPR036909">
    <property type="entry name" value="Cyt_c-like_dom_sf"/>
</dbReference>
<protein>
    <submittedName>
        <fullName evidence="9">Cytochrome c, mono-and diheme variants</fullName>
    </submittedName>
</protein>
<keyword evidence="5 6" id="KW-0408">Iron</keyword>
<dbReference type="InterPro" id="IPR008168">
    <property type="entry name" value="Cyt_C_IC"/>
</dbReference>
<evidence type="ECO:0000256" key="2">
    <source>
        <dbReference type="ARBA" id="ARBA00022617"/>
    </source>
</evidence>
<dbReference type="EMBL" id="LT629782">
    <property type="protein sequence ID" value="SDU23306.1"/>
    <property type="molecule type" value="Genomic_DNA"/>
</dbReference>
<evidence type="ECO:0000313" key="10">
    <source>
        <dbReference type="Proteomes" id="UP000183653"/>
    </source>
</evidence>
<feature type="domain" description="Cytochrome c" evidence="8">
    <location>
        <begin position="39"/>
        <end position="118"/>
    </location>
</feature>
<dbReference type="PRINTS" id="PR00605">
    <property type="entry name" value="CYTCHROMECIC"/>
</dbReference>
<evidence type="ECO:0000313" key="9">
    <source>
        <dbReference type="EMBL" id="SDU23306.1"/>
    </source>
</evidence>
<dbReference type="OrthoDB" id="5523448at2"/>
<dbReference type="PANTHER" id="PTHR35008">
    <property type="entry name" value="BLL4482 PROTEIN-RELATED"/>
    <property type="match status" value="1"/>
</dbReference>
<sequence>MPRIVTFVVSAMLLAVFSSGLYAEPFLSEYSILHEKPKFKEVTGEQIFDSVCKGCHMSDAAGAKGAGYYPALAHDQKLYAAAYPIYIVVEGMGNMPAFKDYLSDEQIQSVVNYIRTNFGNDAKGDVGVEAVKAISKR</sequence>
<dbReference type="PANTHER" id="PTHR35008:SF9">
    <property type="entry name" value="CYTOCHROME C DOMAIN-CONTAINING PROTEIN"/>
    <property type="match status" value="1"/>
</dbReference>
<dbReference type="GO" id="GO:0020037">
    <property type="term" value="F:heme binding"/>
    <property type="evidence" value="ECO:0007669"/>
    <property type="project" value="InterPro"/>
</dbReference>
<dbReference type="GO" id="GO:0009055">
    <property type="term" value="F:electron transfer activity"/>
    <property type="evidence" value="ECO:0007669"/>
    <property type="project" value="InterPro"/>
</dbReference>
<name>A0A1H2GUH7_9PSED</name>
<dbReference type="InterPro" id="IPR051459">
    <property type="entry name" value="Cytochrome_c-type_DH"/>
</dbReference>
<organism evidence="9 10">
    <name type="scientific">Pseudomonas orientalis</name>
    <dbReference type="NCBI Taxonomy" id="76758"/>
    <lineage>
        <taxon>Bacteria</taxon>
        <taxon>Pseudomonadati</taxon>
        <taxon>Pseudomonadota</taxon>
        <taxon>Gammaproteobacteria</taxon>
        <taxon>Pseudomonadales</taxon>
        <taxon>Pseudomonadaceae</taxon>
        <taxon>Pseudomonas</taxon>
    </lineage>
</organism>
<gene>
    <name evidence="9" type="ORF">SAMN04490197_4062</name>
</gene>
<proteinExistence type="predicted"/>
<evidence type="ECO:0000256" key="5">
    <source>
        <dbReference type="ARBA" id="ARBA00023004"/>
    </source>
</evidence>
<evidence type="ECO:0000256" key="4">
    <source>
        <dbReference type="ARBA" id="ARBA00022982"/>
    </source>
</evidence>
<keyword evidence="7" id="KW-0732">Signal</keyword>
<feature type="chain" id="PRO_5032492901" evidence="7">
    <location>
        <begin position="24"/>
        <end position="137"/>
    </location>
</feature>
<accession>A0A1H2GUH7</accession>
<feature type="signal peptide" evidence="7">
    <location>
        <begin position="1"/>
        <end position="23"/>
    </location>
</feature>
<dbReference type="PROSITE" id="PS51007">
    <property type="entry name" value="CYTC"/>
    <property type="match status" value="1"/>
</dbReference>
<dbReference type="Pfam" id="PF13442">
    <property type="entry name" value="Cytochrome_CBB3"/>
    <property type="match status" value="1"/>
</dbReference>
<dbReference type="Proteomes" id="UP000183653">
    <property type="component" value="Chromosome I"/>
</dbReference>
<dbReference type="AlphaFoldDB" id="A0A1H2GUH7"/>
<dbReference type="InterPro" id="IPR009056">
    <property type="entry name" value="Cyt_c-like_dom"/>
</dbReference>
<dbReference type="SUPFAM" id="SSF46626">
    <property type="entry name" value="Cytochrome c"/>
    <property type="match status" value="1"/>
</dbReference>
<keyword evidence="3 6" id="KW-0479">Metal-binding</keyword>
<evidence type="ECO:0000256" key="3">
    <source>
        <dbReference type="ARBA" id="ARBA00022723"/>
    </source>
</evidence>
<evidence type="ECO:0000256" key="1">
    <source>
        <dbReference type="ARBA" id="ARBA00022448"/>
    </source>
</evidence>
<evidence type="ECO:0000256" key="6">
    <source>
        <dbReference type="PROSITE-ProRule" id="PRU00433"/>
    </source>
</evidence>
<evidence type="ECO:0000256" key="7">
    <source>
        <dbReference type="SAM" id="SignalP"/>
    </source>
</evidence>
<dbReference type="GO" id="GO:0005506">
    <property type="term" value="F:iron ion binding"/>
    <property type="evidence" value="ECO:0007669"/>
    <property type="project" value="InterPro"/>
</dbReference>
<keyword evidence="4" id="KW-0249">Electron transport</keyword>